<evidence type="ECO:0000313" key="2">
    <source>
        <dbReference type="Proteomes" id="UP000692954"/>
    </source>
</evidence>
<dbReference type="EMBL" id="CAJJDN010000406">
    <property type="protein sequence ID" value="CAD8131201.1"/>
    <property type="molecule type" value="Genomic_DNA"/>
</dbReference>
<comment type="caution">
    <text evidence="1">The sequence shown here is derived from an EMBL/GenBank/DDBJ whole genome shotgun (WGS) entry which is preliminary data.</text>
</comment>
<reference evidence="1" key="1">
    <citation type="submission" date="2021-01" db="EMBL/GenBank/DDBJ databases">
        <authorList>
            <consortium name="Genoscope - CEA"/>
            <person name="William W."/>
        </authorList>
    </citation>
    <scope>NUCLEOTIDE SEQUENCE</scope>
</reference>
<dbReference type="AlphaFoldDB" id="A0A8S1RQU2"/>
<protein>
    <submittedName>
        <fullName evidence="1">Uncharacterized protein</fullName>
    </submittedName>
</protein>
<keyword evidence="2" id="KW-1185">Reference proteome</keyword>
<gene>
    <name evidence="1" type="ORF">PSON_ATCC_30995.1.T4060001</name>
</gene>
<proteinExistence type="predicted"/>
<evidence type="ECO:0000313" key="1">
    <source>
        <dbReference type="EMBL" id="CAD8131201.1"/>
    </source>
</evidence>
<name>A0A8S1RQU2_9CILI</name>
<sequence>MIQLKKSSLKIFDMFKNKGKECLTFYNQFQIMHHLSYVNLIQQFYQRIKIIERKGQNKKVSFPQFFN</sequence>
<organism evidence="1 2">
    <name type="scientific">Paramecium sonneborni</name>
    <dbReference type="NCBI Taxonomy" id="65129"/>
    <lineage>
        <taxon>Eukaryota</taxon>
        <taxon>Sar</taxon>
        <taxon>Alveolata</taxon>
        <taxon>Ciliophora</taxon>
        <taxon>Intramacronucleata</taxon>
        <taxon>Oligohymenophorea</taxon>
        <taxon>Peniculida</taxon>
        <taxon>Parameciidae</taxon>
        <taxon>Paramecium</taxon>
    </lineage>
</organism>
<accession>A0A8S1RQU2</accession>
<dbReference type="Proteomes" id="UP000692954">
    <property type="component" value="Unassembled WGS sequence"/>
</dbReference>